<accession>A0A2K8MK09</accession>
<dbReference type="AlphaFoldDB" id="A0A2K8MK09"/>
<evidence type="ECO:0000313" key="2">
    <source>
        <dbReference type="EMBL" id="ATY34185.1"/>
    </source>
</evidence>
<feature type="chain" id="PRO_5014875124" evidence="1">
    <location>
        <begin position="22"/>
        <end position="141"/>
    </location>
</feature>
<keyword evidence="1" id="KW-0732">Signal</keyword>
<sequence length="141" mass="14745">MKRYIIAAAALILTAAVPALAQTGRAMNPAQAIAATAAAGSGTVEGVFEMHVASVGESGFNVYLNSSADYRDAANLSVELHPGALAELKARLGGEARELLAGKHIRIKGVARRVPIPRRDGTSYHQTRIDVDLASQIEIVG</sequence>
<dbReference type="RefSeq" id="WP_100283974.1">
    <property type="nucleotide sequence ID" value="NZ_CP024923.1"/>
</dbReference>
<dbReference type="OrthoDB" id="9150126at2"/>
<evidence type="ECO:0000313" key="3">
    <source>
        <dbReference type="Proteomes" id="UP000229081"/>
    </source>
</evidence>
<dbReference type="Proteomes" id="UP000229081">
    <property type="component" value="Chromosome"/>
</dbReference>
<organism evidence="2 3">
    <name type="scientific">Sphingomonas psychrotolerans</name>
    <dbReference type="NCBI Taxonomy" id="1327635"/>
    <lineage>
        <taxon>Bacteria</taxon>
        <taxon>Pseudomonadati</taxon>
        <taxon>Pseudomonadota</taxon>
        <taxon>Alphaproteobacteria</taxon>
        <taxon>Sphingomonadales</taxon>
        <taxon>Sphingomonadaceae</taxon>
        <taxon>Sphingomonas</taxon>
    </lineage>
</organism>
<dbReference type="EMBL" id="CP024923">
    <property type="protein sequence ID" value="ATY34185.1"/>
    <property type="molecule type" value="Genomic_DNA"/>
</dbReference>
<evidence type="ECO:0000256" key="1">
    <source>
        <dbReference type="SAM" id="SignalP"/>
    </source>
</evidence>
<proteinExistence type="predicted"/>
<keyword evidence="3" id="KW-1185">Reference proteome</keyword>
<feature type="signal peptide" evidence="1">
    <location>
        <begin position="1"/>
        <end position="21"/>
    </location>
</feature>
<gene>
    <name evidence="2" type="ORF">CVN68_21340</name>
</gene>
<dbReference type="KEGG" id="sphc:CVN68_21340"/>
<protein>
    <submittedName>
        <fullName evidence="2">Uncharacterized protein</fullName>
    </submittedName>
</protein>
<reference evidence="2 3" key="1">
    <citation type="submission" date="2017-11" db="EMBL/GenBank/DDBJ databases">
        <title>Complete genome sequence of Sphingomonas sp. Strain Cra20, a psychrotolerant potential plant growth promoting rhizobacteria.</title>
        <authorList>
            <person name="Luo Y."/>
        </authorList>
    </citation>
    <scope>NUCLEOTIDE SEQUENCE [LARGE SCALE GENOMIC DNA]</scope>
    <source>
        <strain evidence="2 3">Cra20</strain>
    </source>
</reference>
<name>A0A2K8MK09_9SPHN</name>